<keyword evidence="5 6" id="KW-0472">Membrane</keyword>
<feature type="transmembrane region" description="Helical" evidence="6">
    <location>
        <begin position="152"/>
        <end position="175"/>
    </location>
</feature>
<name>A0AAV5J9N0_9ROSI</name>
<evidence type="ECO:0000259" key="7">
    <source>
        <dbReference type="Pfam" id="PF13515"/>
    </source>
</evidence>
<keyword evidence="9" id="KW-1185">Reference proteome</keyword>
<feature type="transmembrane region" description="Helical" evidence="6">
    <location>
        <begin position="442"/>
        <end position="459"/>
    </location>
</feature>
<feature type="transmembrane region" description="Helical" evidence="6">
    <location>
        <begin position="99"/>
        <end position="117"/>
    </location>
</feature>
<evidence type="ECO:0000256" key="4">
    <source>
        <dbReference type="ARBA" id="ARBA00022989"/>
    </source>
</evidence>
<dbReference type="PANTHER" id="PTHR30509:SF9">
    <property type="entry name" value="MULTIDRUG RESISTANCE PROTEIN MDTO"/>
    <property type="match status" value="1"/>
</dbReference>
<evidence type="ECO:0000256" key="2">
    <source>
        <dbReference type="ARBA" id="ARBA00022475"/>
    </source>
</evidence>
<feature type="transmembrane region" description="Helical" evidence="6">
    <location>
        <begin position="348"/>
        <end position="368"/>
    </location>
</feature>
<dbReference type="Proteomes" id="UP001054252">
    <property type="component" value="Unassembled WGS sequence"/>
</dbReference>
<gene>
    <name evidence="8" type="ORF">SLEP1_g19832</name>
</gene>
<keyword evidence="4 6" id="KW-1133">Transmembrane helix</keyword>
<protein>
    <recommendedName>
        <fullName evidence="7">Integral membrane bound transporter domain-containing protein</fullName>
    </recommendedName>
</protein>
<organism evidence="8 9">
    <name type="scientific">Rubroshorea leprosula</name>
    <dbReference type="NCBI Taxonomy" id="152421"/>
    <lineage>
        <taxon>Eukaryota</taxon>
        <taxon>Viridiplantae</taxon>
        <taxon>Streptophyta</taxon>
        <taxon>Embryophyta</taxon>
        <taxon>Tracheophyta</taxon>
        <taxon>Spermatophyta</taxon>
        <taxon>Magnoliopsida</taxon>
        <taxon>eudicotyledons</taxon>
        <taxon>Gunneridae</taxon>
        <taxon>Pentapetalae</taxon>
        <taxon>rosids</taxon>
        <taxon>malvids</taxon>
        <taxon>Malvales</taxon>
        <taxon>Dipterocarpaceae</taxon>
        <taxon>Rubroshorea</taxon>
    </lineage>
</organism>
<sequence length="758" mass="84166">MPNPVHQRKRAVAVWRACLASAFRPALACTMVGFATLYGPPSFQRQVAFPSFSYVTVILIVTDATLGDALHACWLALYATLQSLGPAILSLWLIGPSRLTNGTTALAVALGGLVVALPRSTHLTAKRIALGQIVLVYVIAFINGIQTDPVMHPLHVAASTAVGVVACVLALLVPYPRLACWEEGMKWERLPFKFLRPNHTNSREKLLEIEIALKGMEMALENFPSFPSPRIMLDAELKDGLLKLEEHMTISIKQARNCSPCVSLTVPESNAENIMNFLQALQTIPQTHQELPSFFFLFCAKLLQSKPPQNSLIQKNEGPNSHSSKQNGLLSSKDMFGCWAMKLKSKRLLLAFKCSLSLGLAVLFGLMYSKPNGFWSGLPVATSLAVAREATFKVANVKAQGTVLGMVYGVLGCFVFERFVPIRFFSLLPWFIFSSFLRRSRMYGQAGGISAVIGAILILGRKNFGPPSEFAIARIMETFIGLSCSIIVDLLFQPTRASTLAKTQLSTCLGTLHECIGLMCLQAGNANSLLEKQKQLRLNVNELGKFIEEAHAEPNFWFLPFHSACYGKLLESLSKMRDLFLFGTRAIEFLEQELQTLNPSSRESLKKIDDDIKIFKESIGSLIKCLEEISLIKSLTVLDEELSKKNVSQDLELGKSSNSILSRLSGVDEDDNQMERMLNSFLQHSREVVDKIQVVHGARKELKSQVVLSLSALGYCMRRLMMESKEIVGAIRELTQWENPTRHVNLYEISCKIHSLYT</sequence>
<accession>A0AAV5J9N0</accession>
<evidence type="ECO:0000313" key="8">
    <source>
        <dbReference type="EMBL" id="GKV08159.1"/>
    </source>
</evidence>
<keyword evidence="3 6" id="KW-0812">Transmembrane</keyword>
<feature type="domain" description="Integral membrane bound transporter" evidence="7">
    <location>
        <begin position="360"/>
        <end position="488"/>
    </location>
</feature>
<dbReference type="EMBL" id="BPVZ01000028">
    <property type="protein sequence ID" value="GKV08159.1"/>
    <property type="molecule type" value="Genomic_DNA"/>
</dbReference>
<comment type="subcellular location">
    <subcellularLocation>
        <location evidence="1">Cell membrane</location>
        <topology evidence="1">Multi-pass membrane protein</topology>
    </subcellularLocation>
</comment>
<evidence type="ECO:0000256" key="5">
    <source>
        <dbReference type="ARBA" id="ARBA00023136"/>
    </source>
</evidence>
<feature type="transmembrane region" description="Helical" evidence="6">
    <location>
        <begin position="471"/>
        <end position="492"/>
    </location>
</feature>
<feature type="transmembrane region" description="Helical" evidence="6">
    <location>
        <begin position="406"/>
        <end position="430"/>
    </location>
</feature>
<reference evidence="8 9" key="1">
    <citation type="journal article" date="2021" name="Commun. Biol.">
        <title>The genome of Shorea leprosula (Dipterocarpaceae) highlights the ecological relevance of drought in aseasonal tropical rainforests.</title>
        <authorList>
            <person name="Ng K.K.S."/>
            <person name="Kobayashi M.J."/>
            <person name="Fawcett J.A."/>
            <person name="Hatakeyama M."/>
            <person name="Paape T."/>
            <person name="Ng C.H."/>
            <person name="Ang C.C."/>
            <person name="Tnah L.H."/>
            <person name="Lee C.T."/>
            <person name="Nishiyama T."/>
            <person name="Sese J."/>
            <person name="O'Brien M.J."/>
            <person name="Copetti D."/>
            <person name="Mohd Noor M.I."/>
            <person name="Ong R.C."/>
            <person name="Putra M."/>
            <person name="Sireger I.Z."/>
            <person name="Indrioko S."/>
            <person name="Kosugi Y."/>
            <person name="Izuno A."/>
            <person name="Isagi Y."/>
            <person name="Lee S.L."/>
            <person name="Shimizu K.K."/>
        </authorList>
    </citation>
    <scope>NUCLEOTIDE SEQUENCE [LARGE SCALE GENOMIC DNA]</scope>
    <source>
        <strain evidence="8">214</strain>
    </source>
</reference>
<dbReference type="AlphaFoldDB" id="A0AAV5J9N0"/>
<feature type="transmembrane region" description="Helical" evidence="6">
    <location>
        <begin position="129"/>
        <end position="146"/>
    </location>
</feature>
<evidence type="ECO:0000256" key="6">
    <source>
        <dbReference type="SAM" id="Phobius"/>
    </source>
</evidence>
<dbReference type="Pfam" id="PF13515">
    <property type="entry name" value="FUSC_2"/>
    <property type="match status" value="1"/>
</dbReference>
<keyword evidence="2" id="KW-1003">Cell membrane</keyword>
<evidence type="ECO:0000256" key="3">
    <source>
        <dbReference type="ARBA" id="ARBA00022692"/>
    </source>
</evidence>
<comment type="caution">
    <text evidence="8">The sequence shown here is derived from an EMBL/GenBank/DDBJ whole genome shotgun (WGS) entry which is preliminary data.</text>
</comment>
<proteinExistence type="predicted"/>
<dbReference type="GO" id="GO:0005886">
    <property type="term" value="C:plasma membrane"/>
    <property type="evidence" value="ECO:0007669"/>
    <property type="project" value="UniProtKB-SubCell"/>
</dbReference>
<dbReference type="InterPro" id="IPR049453">
    <property type="entry name" value="Memb_transporter_dom"/>
</dbReference>
<dbReference type="PANTHER" id="PTHR30509">
    <property type="entry name" value="P-HYDROXYBENZOIC ACID EFFLUX PUMP SUBUNIT-RELATED"/>
    <property type="match status" value="1"/>
</dbReference>
<feature type="transmembrane region" description="Helical" evidence="6">
    <location>
        <begin position="73"/>
        <end position="93"/>
    </location>
</feature>
<evidence type="ECO:0000256" key="1">
    <source>
        <dbReference type="ARBA" id="ARBA00004651"/>
    </source>
</evidence>
<feature type="transmembrane region" description="Helical" evidence="6">
    <location>
        <begin position="47"/>
        <end position="66"/>
    </location>
</feature>
<evidence type="ECO:0000313" key="9">
    <source>
        <dbReference type="Proteomes" id="UP001054252"/>
    </source>
</evidence>